<dbReference type="AlphaFoldDB" id="A0A151LAT6"/>
<evidence type="ECO:0000256" key="2">
    <source>
        <dbReference type="RuleBase" id="RU369042"/>
    </source>
</evidence>
<dbReference type="InterPro" id="IPR033309">
    <property type="entry name" value="Mus81"/>
</dbReference>
<feature type="compositionally biased region" description="Basic and acidic residues" evidence="3">
    <location>
        <begin position="451"/>
        <end position="463"/>
    </location>
</feature>
<accession>A0A151LAT6</accession>
<dbReference type="SMART" id="SM00891">
    <property type="entry name" value="ERCC4"/>
    <property type="match status" value="1"/>
</dbReference>
<dbReference type="VEuPathDB" id="PlasmoDB:PGABG01_1448200"/>
<dbReference type="GO" id="GO:0005634">
    <property type="term" value="C:nucleus"/>
    <property type="evidence" value="ECO:0007669"/>
    <property type="project" value="UniProtKB-SubCell"/>
</dbReference>
<keyword evidence="2" id="KW-0233">DNA recombination</keyword>
<feature type="region of interest" description="Disordered" evidence="3">
    <location>
        <begin position="451"/>
        <end position="471"/>
    </location>
</feature>
<gene>
    <name evidence="5" type="ORF">PGSY75_1449400</name>
</gene>
<comment type="subcellular location">
    <subcellularLocation>
        <location evidence="2">Nucleus</location>
    </subcellularLocation>
</comment>
<dbReference type="Pfam" id="PF02732">
    <property type="entry name" value="ERCC4"/>
    <property type="match status" value="1"/>
</dbReference>
<keyword evidence="1 2" id="KW-0378">Hydrolase</keyword>
<dbReference type="GO" id="GO:0008821">
    <property type="term" value="F:crossover junction DNA endonuclease activity"/>
    <property type="evidence" value="ECO:0007669"/>
    <property type="project" value="UniProtKB-UniRule"/>
</dbReference>
<dbReference type="PANTHER" id="PTHR13451">
    <property type="entry name" value="CLASS II CROSSOVER JUNCTION ENDONUCLEASE MUS81"/>
    <property type="match status" value="1"/>
</dbReference>
<dbReference type="RefSeq" id="XP_018639550.1">
    <property type="nucleotide sequence ID" value="XM_018788178.1"/>
</dbReference>
<evidence type="ECO:0000313" key="6">
    <source>
        <dbReference type="Proteomes" id="UP000076004"/>
    </source>
</evidence>
<dbReference type="Gene3D" id="1.10.150.110">
    <property type="entry name" value="DNA polymerase beta, N-terminal domain-like"/>
    <property type="match status" value="1"/>
</dbReference>
<dbReference type="Proteomes" id="UP000076004">
    <property type="component" value="Chromosome 14"/>
</dbReference>
<keyword evidence="2" id="KW-0539">Nucleus</keyword>
<dbReference type="GO" id="GO:0003677">
    <property type="term" value="F:DNA binding"/>
    <property type="evidence" value="ECO:0007669"/>
    <property type="project" value="UniProtKB-UniRule"/>
</dbReference>
<dbReference type="InterPro" id="IPR011335">
    <property type="entry name" value="Restrct_endonuc-II-like"/>
</dbReference>
<dbReference type="InterPro" id="IPR006166">
    <property type="entry name" value="ERCC4_domain"/>
</dbReference>
<sequence>MDRNCNYMNKIMNSRNRRHYSMHPENAIFFDYFINLKKKAIAQGYNNLVISFKKIISSITKYPLPIKNSLDAYKLKGVGKRFSNYFEKALSQNNVDKKVQNFKEDFISSKTEFRINIHINKVINSADKFLKDFDQEIYNIKALGELSDDNILKNIKEIENDNLCNINSKNLNQCTLVSSNRLNESYSKGKNLSACTNNMNKITSLNNNKKKKYSDMNDTEKSILTYLYKYGHLYNEQALSKEEIISGVLKYYQKSIIVNYKILRRLSNWEFIQKIESVENRICNTIKSSKIKTKLKVINKIKLTKKGKDFLDNEKDYILDTSLITTQNIDQPNDTKEEDSMLKKENLKNSISQYSFNTDNELNEQENNLCSKKESDSLSYLKKNLSYSDTEKCLELNKNKEEQESCLHVSYLSISKNNELLSHDYLFESENEKHQEDEKYQKCQKYKKYQKDEKYQKDQKDQEQNMQENISLNNIQKSDTVLVQKEQKEEFSQYNQLFKKTNTLSSSSYTNYSISFGFNDDIKKKTDSFNNSKKGKIYKKYKPRICNKTKEITEEDKNNIFKKKKKKNVNNDEWVDAKSVSILSDTFEERKKNSGNADGLNLSNSYDLIEKKIKNIKKRMNKNLKERLEKKKLNGNDSGSSSSQKFESSASKEESIFSYDKNKLRTQEDDKSLKLANYIWDQNKVEEKNGNKGETTFLVKEYKKYYNEIDETKKMKDVDIDKSIFNSTLLKNNSKNIMNEVEDPNIFLRNLQNDTNNLREEEFLSLRNESANFNNTNDEKDKVKKNKRKRSSLNNIENNKEDEGDEKKKKKKKKKSKTEKGNNVELDISNINNLNKEHKDLNEMDENNQTCKIKYGGYEIIMIIDNREVTGSSYEFNEKLKKVFSDKNIKYETRNLPLGDIIWICRRSVYNKSSSSKKKKPMKKMKRKKMMMDEEINIDIKEDIIERNNYSITKENDYFQISDDDNNNNNKMKENMLCANKSIDQSIGIGEDDDVEYEEFVLKWIIERKTLNDLSASIIDGRYDEQKYRMMRLRDIHHIIYLIENCNNTYRNYMNSSKISYETLNNAQHSTQLVSGFSILNSQHMNHTLFLLCEIHEEIIKHIKSFCHIKEEEQHIMRHNDDLSKYLQNYSCSWDEWNNESKKSKNNIVKEIFGKQLRLINMCGPDATELILSLWPTPTKLSAALNKYTHDGILAEKMKRIYLKNHDMIGKKRIKSPIDVQLIAQLRQLYAPDSIERW</sequence>
<dbReference type="SUPFAM" id="SSF47802">
    <property type="entry name" value="DNA polymerase beta, N-terminal domain-like"/>
    <property type="match status" value="1"/>
</dbReference>
<dbReference type="GO" id="GO:0000727">
    <property type="term" value="P:double-strand break repair via break-induced replication"/>
    <property type="evidence" value="ECO:0007669"/>
    <property type="project" value="UniProtKB-UniRule"/>
</dbReference>
<keyword evidence="2" id="KW-0234">DNA repair</keyword>
<feature type="domain" description="ERCC4" evidence="4">
    <location>
        <begin position="861"/>
        <end position="1047"/>
    </location>
</feature>
<dbReference type="KEGG" id="pgab:PGSY75_1449400"/>
<dbReference type="Gene3D" id="3.40.50.10130">
    <property type="match status" value="1"/>
</dbReference>
<dbReference type="GeneID" id="29778780"/>
<feature type="compositionally biased region" description="Basic and acidic residues" evidence="3">
    <location>
        <begin position="798"/>
        <end position="807"/>
    </location>
</feature>
<keyword evidence="2" id="KW-0460">Magnesium</keyword>
<dbReference type="InterPro" id="IPR027421">
    <property type="entry name" value="DNA_pol_lamdba_lyase_dom_sf"/>
</dbReference>
<dbReference type="EMBL" id="LVLB01000015">
    <property type="protein sequence ID" value="KYN96084.1"/>
    <property type="molecule type" value="Genomic_DNA"/>
</dbReference>
<proteinExistence type="inferred from homology"/>
<keyword evidence="2" id="KW-0227">DNA damage</keyword>
<feature type="region of interest" description="Disordered" evidence="3">
    <location>
        <begin position="769"/>
        <end position="825"/>
    </location>
</feature>
<keyword evidence="2" id="KW-0255">Endonuclease</keyword>
<evidence type="ECO:0000256" key="3">
    <source>
        <dbReference type="SAM" id="MobiDB-lite"/>
    </source>
</evidence>
<keyword evidence="2" id="KW-0479">Metal-binding</keyword>
<dbReference type="InterPro" id="IPR047416">
    <property type="entry name" value="XPF_nuclease_Mus81"/>
</dbReference>
<keyword evidence="2" id="KW-0540">Nuclease</keyword>
<feature type="region of interest" description="Disordered" evidence="3">
    <location>
        <begin position="628"/>
        <end position="647"/>
    </location>
</feature>
<comment type="caution">
    <text evidence="5">The sequence shown here is derived from an EMBL/GenBank/DDBJ whole genome shotgun (WGS) entry which is preliminary data.</text>
</comment>
<evidence type="ECO:0000313" key="5">
    <source>
        <dbReference type="EMBL" id="KYN96084.1"/>
    </source>
</evidence>
<evidence type="ECO:0000256" key="1">
    <source>
        <dbReference type="ARBA" id="ARBA00022801"/>
    </source>
</evidence>
<comment type="similarity">
    <text evidence="2">Belongs to the XPF family.</text>
</comment>
<reference evidence="5 6" key="1">
    <citation type="journal article" date="2016" name="Nat. Commun.">
        <title>Genomes of cryptic chimpanzee Plasmodium species reveal key evolutionary events leading to human malaria.</title>
        <authorList>
            <person name="Sundararaman S.A."/>
            <person name="Plenderleith L.J."/>
            <person name="Liu W."/>
            <person name="Loy D.E."/>
            <person name="Learn G.H."/>
            <person name="Li Y."/>
            <person name="Shaw K.S."/>
            <person name="Ayouba A."/>
            <person name="Peeters M."/>
            <person name="Speede S."/>
            <person name="Shaw G.M."/>
            <person name="Bushman F.D."/>
            <person name="Brisson D."/>
            <person name="Rayner J.C."/>
            <person name="Sharp P.M."/>
            <person name="Hahn B.H."/>
        </authorList>
    </citation>
    <scope>NUCLEOTIDE SEQUENCE [LARGE SCALE GENOMIC DNA]</scope>
    <source>
        <strain evidence="5 6">SY75</strain>
    </source>
</reference>
<dbReference type="GO" id="GO:0048476">
    <property type="term" value="C:Holliday junction resolvase complex"/>
    <property type="evidence" value="ECO:0007669"/>
    <property type="project" value="UniProtKB-UniRule"/>
</dbReference>
<evidence type="ECO:0000259" key="4">
    <source>
        <dbReference type="SMART" id="SM00891"/>
    </source>
</evidence>
<comment type="subunit">
    <text evidence="2">Interacts with EME1.</text>
</comment>
<dbReference type="CDD" id="cd20074">
    <property type="entry name" value="XPF_nuclease_Mus81"/>
    <property type="match status" value="1"/>
</dbReference>
<dbReference type="VEuPathDB" id="PlasmoDB:PGSY75_1449400"/>
<dbReference type="SUPFAM" id="SSF52980">
    <property type="entry name" value="Restriction endonuclease-like"/>
    <property type="match status" value="1"/>
</dbReference>
<dbReference type="EC" id="3.1.22.-" evidence="2"/>
<feature type="compositionally biased region" description="Basic residues" evidence="3">
    <location>
        <begin position="808"/>
        <end position="817"/>
    </location>
</feature>
<name>A0A151LAT6_9APIC</name>
<comment type="cofactor">
    <cofactor evidence="2">
        <name>Mg(2+)</name>
        <dbReference type="ChEBI" id="CHEBI:18420"/>
    </cofactor>
</comment>
<dbReference type="GO" id="GO:0000712">
    <property type="term" value="P:resolution of meiotic recombination intermediates"/>
    <property type="evidence" value="ECO:0007669"/>
    <property type="project" value="TreeGrafter"/>
</dbReference>
<dbReference type="GO" id="GO:0031573">
    <property type="term" value="P:mitotic intra-S DNA damage checkpoint signaling"/>
    <property type="evidence" value="ECO:0007669"/>
    <property type="project" value="TreeGrafter"/>
</dbReference>
<dbReference type="GO" id="GO:0048257">
    <property type="term" value="F:3'-flap endonuclease activity"/>
    <property type="evidence" value="ECO:0007669"/>
    <property type="project" value="TreeGrafter"/>
</dbReference>
<protein>
    <recommendedName>
        <fullName evidence="2">Crossover junction endonuclease MUS81</fullName>
        <ecNumber evidence="2">3.1.22.-</ecNumber>
    </recommendedName>
</protein>
<dbReference type="GO" id="GO:0006308">
    <property type="term" value="P:DNA catabolic process"/>
    <property type="evidence" value="ECO:0007669"/>
    <property type="project" value="UniProtKB-UniRule"/>
</dbReference>
<organism evidence="5 6">
    <name type="scientific">Plasmodium gaboni</name>
    <dbReference type="NCBI Taxonomy" id="647221"/>
    <lineage>
        <taxon>Eukaryota</taxon>
        <taxon>Sar</taxon>
        <taxon>Alveolata</taxon>
        <taxon>Apicomplexa</taxon>
        <taxon>Aconoidasida</taxon>
        <taxon>Haemosporida</taxon>
        <taxon>Plasmodiidae</taxon>
        <taxon>Plasmodium</taxon>
        <taxon>Plasmodium (Laverania)</taxon>
    </lineage>
</organism>
<feature type="compositionally biased region" description="Low complexity" evidence="3">
    <location>
        <begin position="638"/>
        <end position="647"/>
    </location>
</feature>
<dbReference type="GO" id="GO:0046872">
    <property type="term" value="F:metal ion binding"/>
    <property type="evidence" value="ECO:0007669"/>
    <property type="project" value="UniProtKB-UniRule"/>
</dbReference>
<dbReference type="PANTHER" id="PTHR13451:SF0">
    <property type="entry name" value="CROSSOVER JUNCTION ENDONUCLEASE MUS81"/>
    <property type="match status" value="1"/>
</dbReference>
<comment type="function">
    <text evidence="2">Interacts with EME1 to form a DNA structure-specific endonuclease with substrate preference for branched DNA structures with a 5'-end at the branch nick. Typical substrates include 3'-flap structures, D-loops, replication forks and nicked Holliday junctions. May be required in mitosis for the processing of stalled or collapsed replication fork intermediates. May be required in meiosis for the repair of meiosis-specific double strand breaks subsequent to single-end invasion (SEI).</text>
</comment>